<dbReference type="EMBL" id="VZZJ01000020">
    <property type="protein sequence ID" value="KAB1071139.1"/>
    <property type="molecule type" value="Genomic_DNA"/>
</dbReference>
<evidence type="ECO:0008006" key="5">
    <source>
        <dbReference type="Google" id="ProtNLM"/>
    </source>
</evidence>
<feature type="chain" id="PRO_5026885306" description="Secreted protein" evidence="2">
    <location>
        <begin position="24"/>
        <end position="120"/>
    </location>
</feature>
<sequence>MRRDARLALPVLAGLAAATGAVGAPLEAGSTCGGNAYSSAQVIEGRKPRHGPITSVPDTLCADLEGPRSPVKIEIYGVPGQAGGTQGSDGLGTSGSGGDERSAPYEGLPRRGARTHGPRN</sequence>
<proteinExistence type="predicted"/>
<accession>A0A6N6MKJ2</accession>
<reference evidence="3 4" key="1">
    <citation type="submission" date="2019-09" db="EMBL/GenBank/DDBJ databases">
        <title>YIM 132548 draft genome.</title>
        <authorList>
            <person name="Jiang L."/>
        </authorList>
    </citation>
    <scope>NUCLEOTIDE SEQUENCE [LARGE SCALE GENOMIC DNA]</scope>
    <source>
        <strain evidence="3 4">YIM 132548</strain>
    </source>
</reference>
<gene>
    <name evidence="3" type="ORF">F6X51_19755</name>
</gene>
<dbReference type="AlphaFoldDB" id="A0A6N6MKJ2"/>
<feature type="compositionally biased region" description="Gly residues" evidence="1">
    <location>
        <begin position="80"/>
        <end position="97"/>
    </location>
</feature>
<protein>
    <recommendedName>
        <fullName evidence="5">Secreted protein</fullName>
    </recommendedName>
</protein>
<feature type="compositionally biased region" description="Basic residues" evidence="1">
    <location>
        <begin position="111"/>
        <end position="120"/>
    </location>
</feature>
<feature type="signal peptide" evidence="2">
    <location>
        <begin position="1"/>
        <end position="23"/>
    </location>
</feature>
<evidence type="ECO:0000256" key="1">
    <source>
        <dbReference type="SAM" id="MobiDB-lite"/>
    </source>
</evidence>
<evidence type="ECO:0000313" key="3">
    <source>
        <dbReference type="EMBL" id="KAB1071139.1"/>
    </source>
</evidence>
<evidence type="ECO:0000256" key="2">
    <source>
        <dbReference type="SAM" id="SignalP"/>
    </source>
</evidence>
<keyword evidence="2" id="KW-0732">Signal</keyword>
<comment type="caution">
    <text evidence="3">The sequence shown here is derived from an EMBL/GenBank/DDBJ whole genome shotgun (WGS) entry which is preliminary data.</text>
</comment>
<keyword evidence="4" id="KW-1185">Reference proteome</keyword>
<evidence type="ECO:0000313" key="4">
    <source>
        <dbReference type="Proteomes" id="UP000441523"/>
    </source>
</evidence>
<name>A0A6N6MKJ2_9HYPH</name>
<dbReference type="Proteomes" id="UP000441523">
    <property type="component" value="Unassembled WGS sequence"/>
</dbReference>
<feature type="region of interest" description="Disordered" evidence="1">
    <location>
        <begin position="77"/>
        <end position="120"/>
    </location>
</feature>
<dbReference type="RefSeq" id="WP_150965397.1">
    <property type="nucleotide sequence ID" value="NZ_VZZJ01000020.1"/>
</dbReference>
<organism evidence="3 4">
    <name type="scientific">Methylobacterium planeticum</name>
    <dbReference type="NCBI Taxonomy" id="2615211"/>
    <lineage>
        <taxon>Bacteria</taxon>
        <taxon>Pseudomonadati</taxon>
        <taxon>Pseudomonadota</taxon>
        <taxon>Alphaproteobacteria</taxon>
        <taxon>Hyphomicrobiales</taxon>
        <taxon>Methylobacteriaceae</taxon>
        <taxon>Methylobacterium</taxon>
    </lineage>
</organism>